<evidence type="ECO:0008006" key="3">
    <source>
        <dbReference type="Google" id="ProtNLM"/>
    </source>
</evidence>
<evidence type="ECO:0000313" key="1">
    <source>
        <dbReference type="EMBL" id="QYX78962.1"/>
    </source>
</evidence>
<dbReference type="EMBL" id="CP080647">
    <property type="protein sequence ID" value="QYX78962.1"/>
    <property type="molecule type" value="Genomic_DNA"/>
</dbReference>
<protein>
    <recommendedName>
        <fullName evidence="3">DUF4935 domain-containing protein</fullName>
    </recommendedName>
</protein>
<dbReference type="RefSeq" id="WP_220647794.1">
    <property type="nucleotide sequence ID" value="NZ_CP080647.1"/>
</dbReference>
<reference evidence="1 2" key="1">
    <citation type="submission" date="2021-08" db="EMBL/GenBank/DDBJ databases">
        <authorList>
            <person name="Ping M."/>
        </authorList>
    </citation>
    <scope>NUCLEOTIDE SEQUENCE [LARGE SCALE GENOMIC DNA]</scope>
    <source>
        <strain evidence="1 2">MG28</strain>
    </source>
</reference>
<gene>
    <name evidence="1" type="ORF">K1J60_22720</name>
</gene>
<sequence length="510" mass="56606">MAASEKPEKSHQLPESVREHLVAIVFDTNSFPSGGLDLHVLKEWARRAELADLEVWLPEPVLWELAEHAAAAWEEQRASVRRAQKSMRRAGLEVPSEAPYNSRETVMATVESVVTTLNPAVRILTIDPDIAREALKDQILLRQPAKKKQDVKTGAADSAWLRQVLKEAGRNVDRFIVVGSDKDVEQAFKAWGLQKPHMVKLEHLDAALFVLDEFPEEEMASSIVAFLQVHIDAPESGEGRDAALVLGEITNGDEVVGEWEYDQVQDVSVGRIHHVAGLSDLTINRLTGIVKAQVFFSVELEYTGMRIDENGETVTHSETFPHAMVRDVLAFTIDDDGMVTEARSETGQAHAFSGNSAFSDSWDAFAALLEAMSLIPGVDREELDGAEIGCELTWQVGGWELTFTSEEGHGDPHWSASATLSKDSMSHSAEFRCEWDGSLAPYEMPDLLPAYVIAAEDEESYLNSGEWTAPAWVLSKIWPSPHRREQMGISQSSFFDSVRELSNKEPDAQF</sequence>
<dbReference type="Proteomes" id="UP000827138">
    <property type="component" value="Chromosome"/>
</dbReference>
<proteinExistence type="predicted"/>
<organism evidence="1 2">
    <name type="scientific">Streptomyces akebiae</name>
    <dbReference type="NCBI Taxonomy" id="2865673"/>
    <lineage>
        <taxon>Bacteria</taxon>
        <taxon>Bacillati</taxon>
        <taxon>Actinomycetota</taxon>
        <taxon>Actinomycetes</taxon>
        <taxon>Kitasatosporales</taxon>
        <taxon>Streptomycetaceae</taxon>
        <taxon>Streptomyces</taxon>
    </lineage>
</organism>
<keyword evidence="2" id="KW-1185">Reference proteome</keyword>
<accession>A0ABX8XUB0</accession>
<name>A0ABX8XUB0_9ACTN</name>
<evidence type="ECO:0000313" key="2">
    <source>
        <dbReference type="Proteomes" id="UP000827138"/>
    </source>
</evidence>